<protein>
    <submittedName>
        <fullName evidence="2">Uncharacterized protein</fullName>
    </submittedName>
</protein>
<dbReference type="EMBL" id="JYDJ01000598">
    <property type="protein sequence ID" value="KRX34267.1"/>
    <property type="molecule type" value="Genomic_DNA"/>
</dbReference>
<sequence>MILVTLKYAILFTRSCSLHHQWIHVQRLIRNVLRGQKATALAISEYPRTMVQEVAGIQATGQQRKTRHDMSNQSWPPGASQTIIAN</sequence>
<accession>A0A0V0T5H2</accession>
<evidence type="ECO:0000313" key="2">
    <source>
        <dbReference type="EMBL" id="KRX34267.1"/>
    </source>
</evidence>
<feature type="region of interest" description="Disordered" evidence="1">
    <location>
        <begin position="58"/>
        <end position="86"/>
    </location>
</feature>
<proteinExistence type="predicted"/>
<organism evidence="2 3">
    <name type="scientific">Trichinella murrelli</name>
    <dbReference type="NCBI Taxonomy" id="144512"/>
    <lineage>
        <taxon>Eukaryota</taxon>
        <taxon>Metazoa</taxon>
        <taxon>Ecdysozoa</taxon>
        <taxon>Nematoda</taxon>
        <taxon>Enoplea</taxon>
        <taxon>Dorylaimia</taxon>
        <taxon>Trichinellida</taxon>
        <taxon>Trichinellidae</taxon>
        <taxon>Trichinella</taxon>
    </lineage>
</organism>
<dbReference type="AlphaFoldDB" id="A0A0V0T5H2"/>
<comment type="caution">
    <text evidence="2">The sequence shown here is derived from an EMBL/GenBank/DDBJ whole genome shotgun (WGS) entry which is preliminary data.</text>
</comment>
<keyword evidence="3" id="KW-1185">Reference proteome</keyword>
<gene>
    <name evidence="2" type="ORF">T05_6011</name>
</gene>
<name>A0A0V0T5H2_9BILA</name>
<evidence type="ECO:0000313" key="3">
    <source>
        <dbReference type="Proteomes" id="UP000055048"/>
    </source>
</evidence>
<dbReference type="Proteomes" id="UP000055048">
    <property type="component" value="Unassembled WGS sequence"/>
</dbReference>
<feature type="compositionally biased region" description="Polar residues" evidence="1">
    <location>
        <begin position="71"/>
        <end position="86"/>
    </location>
</feature>
<evidence type="ECO:0000256" key="1">
    <source>
        <dbReference type="SAM" id="MobiDB-lite"/>
    </source>
</evidence>
<reference evidence="2 3" key="1">
    <citation type="submission" date="2015-01" db="EMBL/GenBank/DDBJ databases">
        <title>Evolution of Trichinella species and genotypes.</title>
        <authorList>
            <person name="Korhonen P.K."/>
            <person name="Edoardo P."/>
            <person name="Giuseppe L.R."/>
            <person name="Gasser R.B."/>
        </authorList>
    </citation>
    <scope>NUCLEOTIDE SEQUENCE [LARGE SCALE GENOMIC DNA]</scope>
    <source>
        <strain evidence="2">ISS417</strain>
    </source>
</reference>